<dbReference type="GeneID" id="29109724"/>
<protein>
    <submittedName>
        <fullName evidence="3">Uncharacterized protein</fullName>
    </submittedName>
</protein>
<keyword evidence="2" id="KW-0812">Transmembrane</keyword>
<evidence type="ECO:0000313" key="3">
    <source>
        <dbReference type="EMBL" id="OAG24917.1"/>
    </source>
</evidence>
<dbReference type="RefSeq" id="XP_018390338.1">
    <property type="nucleotide sequence ID" value="XM_018524130.1"/>
</dbReference>
<feature type="transmembrane region" description="Helical" evidence="2">
    <location>
        <begin position="92"/>
        <end position="115"/>
    </location>
</feature>
<keyword evidence="2" id="KW-1133">Transmembrane helix</keyword>
<accession>A0A177DZ28</accession>
<name>A0A177DZ28_ALTAL</name>
<keyword evidence="2" id="KW-0472">Membrane</keyword>
<dbReference type="Proteomes" id="UP000077248">
    <property type="component" value="Unassembled WGS sequence"/>
</dbReference>
<dbReference type="EMBL" id="KV441470">
    <property type="protein sequence ID" value="OAG24917.1"/>
    <property type="molecule type" value="Genomic_DNA"/>
</dbReference>
<evidence type="ECO:0000313" key="4">
    <source>
        <dbReference type="Proteomes" id="UP000077248"/>
    </source>
</evidence>
<feature type="region of interest" description="Disordered" evidence="1">
    <location>
        <begin position="200"/>
        <end position="222"/>
    </location>
</feature>
<feature type="transmembrane region" description="Helical" evidence="2">
    <location>
        <begin position="136"/>
        <end position="155"/>
    </location>
</feature>
<evidence type="ECO:0000256" key="1">
    <source>
        <dbReference type="SAM" id="MobiDB-lite"/>
    </source>
</evidence>
<evidence type="ECO:0000256" key="2">
    <source>
        <dbReference type="SAM" id="Phobius"/>
    </source>
</evidence>
<reference evidence="3 4" key="1">
    <citation type="submission" date="2016-05" db="EMBL/GenBank/DDBJ databases">
        <title>Comparative analysis of secretome profiles of manganese(II)-oxidizing ascomycete fungi.</title>
        <authorList>
            <consortium name="DOE Joint Genome Institute"/>
            <person name="Zeiner C.A."/>
            <person name="Purvine S.O."/>
            <person name="Zink E.M."/>
            <person name="Wu S."/>
            <person name="Pasa-Tolic L."/>
            <person name="Chaput D.L."/>
            <person name="Haridas S."/>
            <person name="Grigoriev I.V."/>
            <person name="Santelli C.M."/>
            <person name="Hansel C.M."/>
        </authorList>
    </citation>
    <scope>NUCLEOTIDE SEQUENCE [LARGE SCALE GENOMIC DNA]</scope>
    <source>
        <strain evidence="3 4">SRC1lrK2f</strain>
    </source>
</reference>
<dbReference type="VEuPathDB" id="FungiDB:CC77DRAFT_1015955"/>
<dbReference type="KEGG" id="aalt:CC77DRAFT_1015955"/>
<sequence length="222" mass="25124">MSICRTTPSTESKTFTTCSSSLTMVLTHDPRLEITMWFIWNFISINYDMYYTNLRPHSLPGHKWHAPFKPLGQWAAIDNLYGERAWIENDTILAGVTSISGFEAMLCLVYLWSLVRGRGSSKATKTDTVRPMTTHTAVVGLVVAVAHWTKMWMYITAQQASQRFCEHSSIPSRLIWMLVNYSSLLFSAYATGAFTGVITSGSQDHKETQPHPTPPAEKQRIR</sequence>
<proteinExistence type="predicted"/>
<keyword evidence="4" id="KW-1185">Reference proteome</keyword>
<feature type="transmembrane region" description="Helical" evidence="2">
    <location>
        <begin position="175"/>
        <end position="198"/>
    </location>
</feature>
<dbReference type="AlphaFoldDB" id="A0A177DZ28"/>
<organism evidence="3 4">
    <name type="scientific">Alternaria alternata</name>
    <name type="common">Alternaria rot fungus</name>
    <name type="synonym">Torula alternata</name>
    <dbReference type="NCBI Taxonomy" id="5599"/>
    <lineage>
        <taxon>Eukaryota</taxon>
        <taxon>Fungi</taxon>
        <taxon>Dikarya</taxon>
        <taxon>Ascomycota</taxon>
        <taxon>Pezizomycotina</taxon>
        <taxon>Dothideomycetes</taxon>
        <taxon>Pleosporomycetidae</taxon>
        <taxon>Pleosporales</taxon>
        <taxon>Pleosporineae</taxon>
        <taxon>Pleosporaceae</taxon>
        <taxon>Alternaria</taxon>
        <taxon>Alternaria sect. Alternaria</taxon>
        <taxon>Alternaria alternata complex</taxon>
    </lineage>
</organism>
<gene>
    <name evidence="3" type="ORF">CC77DRAFT_1015955</name>
</gene>